<evidence type="ECO:0000256" key="1">
    <source>
        <dbReference type="ARBA" id="ARBA00022679"/>
    </source>
</evidence>
<dbReference type="PANTHER" id="PTHR34069">
    <property type="entry name" value="3-OXOACYL-[ACYL-CARRIER-PROTEIN] SYNTHASE 3"/>
    <property type="match status" value="1"/>
</dbReference>
<dbReference type="InterPro" id="IPR016039">
    <property type="entry name" value="Thiolase-like"/>
</dbReference>
<dbReference type="GO" id="GO:0006633">
    <property type="term" value="P:fatty acid biosynthetic process"/>
    <property type="evidence" value="ECO:0007669"/>
    <property type="project" value="InterPro"/>
</dbReference>
<gene>
    <name evidence="5" type="ORF">SAMN05216466_101651</name>
</gene>
<sequence length="334" mass="35612">MTNHRRSIRICGTGVAVPEQVLTSDEIDRRFGLPAGTVFKRYGVRARHRTVHENSATLAVQACEAALANAGLGWSDIDCLVSASATMDQALPYNAAMILAALGGHAKRIAAFDVGASCLSFLVGLDTLSYLVESGRYRNVMIVSADIATFSLDWSTLGESAIFGDGAAAAVIRKSAPGEASSILASRIETYPEGAEYCHIKAGGSRYHPRRLSSSIDPLSLFHMDGPRLFKAASRELPRFVKGLLDSAELTLDQLRLVVPHQASRLAIDHLAKRLRIEASRTVDILADYGNQVAASLPSALHHAIAGGRMQRGDPIMLIGSGAGLTIGGMVMVY</sequence>
<evidence type="ECO:0000313" key="5">
    <source>
        <dbReference type="EMBL" id="SDF94639.1"/>
    </source>
</evidence>
<dbReference type="GO" id="GO:0004315">
    <property type="term" value="F:3-oxoacyl-[acyl-carrier-protein] synthase activity"/>
    <property type="evidence" value="ECO:0007669"/>
    <property type="project" value="InterPro"/>
</dbReference>
<dbReference type="RefSeq" id="WP_090681631.1">
    <property type="nucleotide sequence ID" value="NZ_CADERL010000003.1"/>
</dbReference>
<proteinExistence type="predicted"/>
<name>A0A1G7Q9L7_9BURK</name>
<keyword evidence="1" id="KW-0808">Transferase</keyword>
<protein>
    <submittedName>
        <fullName evidence="5">3-oxoacyl-[acyl-carrier-protein] synthase-3</fullName>
    </submittedName>
</protein>
<feature type="domain" description="Beta-ketoacyl-[acyl-carrier-protein] synthase III N-terminal" evidence="4">
    <location>
        <begin position="112"/>
        <end position="191"/>
    </location>
</feature>
<keyword evidence="2" id="KW-0012">Acyltransferase</keyword>
<dbReference type="EMBL" id="FNCJ01000001">
    <property type="protein sequence ID" value="SDF94639.1"/>
    <property type="molecule type" value="Genomic_DNA"/>
</dbReference>
<dbReference type="AlphaFoldDB" id="A0A1G7Q9L7"/>
<dbReference type="Pfam" id="PF08545">
    <property type="entry name" value="ACP_syn_III"/>
    <property type="match status" value="1"/>
</dbReference>
<evidence type="ECO:0000313" key="6">
    <source>
        <dbReference type="Proteomes" id="UP000199706"/>
    </source>
</evidence>
<dbReference type="Gene3D" id="3.40.47.10">
    <property type="match status" value="1"/>
</dbReference>
<dbReference type="InterPro" id="IPR013747">
    <property type="entry name" value="ACP_syn_III_C"/>
</dbReference>
<evidence type="ECO:0000259" key="3">
    <source>
        <dbReference type="Pfam" id="PF08541"/>
    </source>
</evidence>
<dbReference type="InterPro" id="IPR013751">
    <property type="entry name" value="ACP_syn_III_N"/>
</dbReference>
<dbReference type="Pfam" id="PF08541">
    <property type="entry name" value="ACP_syn_III_C"/>
    <property type="match status" value="1"/>
</dbReference>
<reference evidence="5 6" key="1">
    <citation type="submission" date="2016-10" db="EMBL/GenBank/DDBJ databases">
        <authorList>
            <person name="de Groot N.N."/>
        </authorList>
    </citation>
    <scope>NUCLEOTIDE SEQUENCE [LARGE SCALE GENOMIC DNA]</scope>
    <source>
        <strain evidence="5 6">LMG 2247</strain>
    </source>
</reference>
<evidence type="ECO:0000259" key="4">
    <source>
        <dbReference type="Pfam" id="PF08545"/>
    </source>
</evidence>
<dbReference type="SUPFAM" id="SSF53901">
    <property type="entry name" value="Thiolase-like"/>
    <property type="match status" value="1"/>
</dbReference>
<dbReference type="GO" id="GO:0044550">
    <property type="term" value="P:secondary metabolite biosynthetic process"/>
    <property type="evidence" value="ECO:0007669"/>
    <property type="project" value="TreeGrafter"/>
</dbReference>
<accession>A0A1G7Q9L7</accession>
<dbReference type="Proteomes" id="UP000199706">
    <property type="component" value="Unassembled WGS sequence"/>
</dbReference>
<dbReference type="PANTHER" id="PTHR34069:SF2">
    <property type="entry name" value="BETA-KETOACYL-[ACYL-CARRIER-PROTEIN] SYNTHASE III"/>
    <property type="match status" value="1"/>
</dbReference>
<evidence type="ECO:0000256" key="2">
    <source>
        <dbReference type="ARBA" id="ARBA00023315"/>
    </source>
</evidence>
<dbReference type="OrthoDB" id="9815506at2"/>
<dbReference type="CDD" id="cd00830">
    <property type="entry name" value="KAS_III"/>
    <property type="match status" value="1"/>
</dbReference>
<organism evidence="5 6">
    <name type="scientific">Paraburkholderia phenazinium</name>
    <dbReference type="NCBI Taxonomy" id="60549"/>
    <lineage>
        <taxon>Bacteria</taxon>
        <taxon>Pseudomonadati</taxon>
        <taxon>Pseudomonadota</taxon>
        <taxon>Betaproteobacteria</taxon>
        <taxon>Burkholderiales</taxon>
        <taxon>Burkholderiaceae</taxon>
        <taxon>Paraburkholderia</taxon>
    </lineage>
</organism>
<feature type="domain" description="Beta-ketoacyl-[acyl-carrier-protein] synthase III C-terminal" evidence="3">
    <location>
        <begin position="245"/>
        <end position="332"/>
    </location>
</feature>